<dbReference type="InterPro" id="IPR001245">
    <property type="entry name" value="Ser-Thr/Tyr_kinase_cat_dom"/>
</dbReference>
<dbReference type="SUPFAM" id="SSF56112">
    <property type="entry name" value="Protein kinase-like (PK-like)"/>
    <property type="match status" value="1"/>
</dbReference>
<feature type="non-terminal residue" evidence="2">
    <location>
        <position position="1"/>
    </location>
</feature>
<name>A0A0C3Q6A8_9AGAM</name>
<reference evidence="2 3" key="1">
    <citation type="submission" date="2014-04" db="EMBL/GenBank/DDBJ databases">
        <authorList>
            <consortium name="DOE Joint Genome Institute"/>
            <person name="Kuo A."/>
            <person name="Girlanda M."/>
            <person name="Perotto S."/>
            <person name="Kohler A."/>
            <person name="Nagy L.G."/>
            <person name="Floudas D."/>
            <person name="Copeland A."/>
            <person name="Barry K.W."/>
            <person name="Cichocki N."/>
            <person name="Veneault-Fourrey C."/>
            <person name="LaButti K."/>
            <person name="Lindquist E.A."/>
            <person name="Lipzen A."/>
            <person name="Lundell T."/>
            <person name="Morin E."/>
            <person name="Murat C."/>
            <person name="Sun H."/>
            <person name="Tunlid A."/>
            <person name="Henrissat B."/>
            <person name="Grigoriev I.V."/>
            <person name="Hibbett D.S."/>
            <person name="Martin F."/>
            <person name="Nordberg H.P."/>
            <person name="Cantor M.N."/>
            <person name="Hua S.X."/>
        </authorList>
    </citation>
    <scope>NUCLEOTIDE SEQUENCE [LARGE SCALE GENOMIC DNA]</scope>
    <source>
        <strain evidence="2 3">MUT 4182</strain>
    </source>
</reference>
<dbReference type="InterPro" id="IPR011009">
    <property type="entry name" value="Kinase-like_dom_sf"/>
</dbReference>
<dbReference type="InterPro" id="IPR000719">
    <property type="entry name" value="Prot_kinase_dom"/>
</dbReference>
<dbReference type="PROSITE" id="PS50011">
    <property type="entry name" value="PROTEIN_KINASE_DOM"/>
    <property type="match status" value="1"/>
</dbReference>
<dbReference type="AlphaFoldDB" id="A0A0C3Q6A8"/>
<evidence type="ECO:0000313" key="3">
    <source>
        <dbReference type="Proteomes" id="UP000054248"/>
    </source>
</evidence>
<dbReference type="OrthoDB" id="1046782at2759"/>
<keyword evidence="3" id="KW-1185">Reference proteome</keyword>
<protein>
    <recommendedName>
        <fullName evidence="1">Protein kinase domain-containing protein</fullName>
    </recommendedName>
</protein>
<dbReference type="HOGENOM" id="CLU_000288_7_18_1"/>
<dbReference type="PIRSF" id="PIRSF000654">
    <property type="entry name" value="Integrin-linked_kinase"/>
    <property type="match status" value="1"/>
</dbReference>
<evidence type="ECO:0000259" key="1">
    <source>
        <dbReference type="PROSITE" id="PS50011"/>
    </source>
</evidence>
<dbReference type="Proteomes" id="UP000054248">
    <property type="component" value="Unassembled WGS sequence"/>
</dbReference>
<organism evidence="2 3">
    <name type="scientific">Tulasnella calospora MUT 4182</name>
    <dbReference type="NCBI Taxonomy" id="1051891"/>
    <lineage>
        <taxon>Eukaryota</taxon>
        <taxon>Fungi</taxon>
        <taxon>Dikarya</taxon>
        <taxon>Basidiomycota</taxon>
        <taxon>Agaricomycotina</taxon>
        <taxon>Agaricomycetes</taxon>
        <taxon>Cantharellales</taxon>
        <taxon>Tulasnellaceae</taxon>
        <taxon>Tulasnella</taxon>
    </lineage>
</organism>
<dbReference type="PANTHER" id="PTHR44329">
    <property type="entry name" value="SERINE/THREONINE-PROTEIN KINASE TNNI3K-RELATED"/>
    <property type="match status" value="1"/>
</dbReference>
<reference evidence="3" key="2">
    <citation type="submission" date="2015-01" db="EMBL/GenBank/DDBJ databases">
        <title>Evolutionary Origins and Diversification of the Mycorrhizal Mutualists.</title>
        <authorList>
            <consortium name="DOE Joint Genome Institute"/>
            <consortium name="Mycorrhizal Genomics Consortium"/>
            <person name="Kohler A."/>
            <person name="Kuo A."/>
            <person name="Nagy L.G."/>
            <person name="Floudas D."/>
            <person name="Copeland A."/>
            <person name="Barry K.W."/>
            <person name="Cichocki N."/>
            <person name="Veneault-Fourrey C."/>
            <person name="LaButti K."/>
            <person name="Lindquist E.A."/>
            <person name="Lipzen A."/>
            <person name="Lundell T."/>
            <person name="Morin E."/>
            <person name="Murat C."/>
            <person name="Riley R."/>
            <person name="Ohm R."/>
            <person name="Sun H."/>
            <person name="Tunlid A."/>
            <person name="Henrissat B."/>
            <person name="Grigoriev I.V."/>
            <person name="Hibbett D.S."/>
            <person name="Martin F."/>
        </authorList>
    </citation>
    <scope>NUCLEOTIDE SEQUENCE [LARGE SCALE GENOMIC DNA]</scope>
    <source>
        <strain evidence="3">MUT 4182</strain>
    </source>
</reference>
<sequence>FHFASARSLTHRTQRIKRETAIWKAAEHPNILHFIGYQTVDGAPLLVSQWCRNGNLSAYLSRQPNITLLCHAARGLLHLHTLTPPIVHGNVKPENVIVLDDLQVALSDFGASKLNIEQHTGLTTSGLAGGSSGYQAKELLNEDSATPATDVYAFGGLILAAMSGKQPFWKRKANAIIIAVYNDQTPAPEGHPQLPRDDPLWELLIACWSGDAERRPLMSEVLETAR</sequence>
<accession>A0A0C3Q6A8</accession>
<proteinExistence type="predicted"/>
<dbReference type="InterPro" id="IPR051681">
    <property type="entry name" value="Ser/Thr_Kinases-Pseudokinases"/>
</dbReference>
<dbReference type="Gene3D" id="1.10.510.10">
    <property type="entry name" value="Transferase(Phosphotransferase) domain 1"/>
    <property type="match status" value="1"/>
</dbReference>
<evidence type="ECO:0000313" key="2">
    <source>
        <dbReference type="EMBL" id="KIO18809.1"/>
    </source>
</evidence>
<dbReference type="GO" id="GO:0005524">
    <property type="term" value="F:ATP binding"/>
    <property type="evidence" value="ECO:0007669"/>
    <property type="project" value="InterPro"/>
</dbReference>
<dbReference type="GO" id="GO:0004674">
    <property type="term" value="F:protein serine/threonine kinase activity"/>
    <property type="evidence" value="ECO:0007669"/>
    <property type="project" value="TreeGrafter"/>
</dbReference>
<gene>
    <name evidence="2" type="ORF">M407DRAFT_83536</name>
</gene>
<feature type="domain" description="Protein kinase" evidence="1">
    <location>
        <begin position="1"/>
        <end position="226"/>
    </location>
</feature>
<dbReference type="Pfam" id="PF07714">
    <property type="entry name" value="PK_Tyr_Ser-Thr"/>
    <property type="match status" value="1"/>
</dbReference>
<dbReference type="EMBL" id="KN823258">
    <property type="protein sequence ID" value="KIO18809.1"/>
    <property type="molecule type" value="Genomic_DNA"/>
</dbReference>
<dbReference type="STRING" id="1051891.A0A0C3Q6A8"/>